<reference evidence="1" key="1">
    <citation type="submission" date="2023-03" db="EMBL/GenBank/DDBJ databases">
        <title>Massive genome expansion in bonnet fungi (Mycena s.s.) driven by repeated elements and novel gene families across ecological guilds.</title>
        <authorList>
            <consortium name="Lawrence Berkeley National Laboratory"/>
            <person name="Harder C.B."/>
            <person name="Miyauchi S."/>
            <person name="Viragh M."/>
            <person name="Kuo A."/>
            <person name="Thoen E."/>
            <person name="Andreopoulos B."/>
            <person name="Lu D."/>
            <person name="Skrede I."/>
            <person name="Drula E."/>
            <person name="Henrissat B."/>
            <person name="Morin E."/>
            <person name="Kohler A."/>
            <person name="Barry K."/>
            <person name="LaButti K."/>
            <person name="Morin E."/>
            <person name="Salamov A."/>
            <person name="Lipzen A."/>
            <person name="Mereny Z."/>
            <person name="Hegedus B."/>
            <person name="Baldrian P."/>
            <person name="Stursova M."/>
            <person name="Weitz H."/>
            <person name="Taylor A."/>
            <person name="Grigoriev I.V."/>
            <person name="Nagy L.G."/>
            <person name="Martin F."/>
            <person name="Kauserud H."/>
        </authorList>
    </citation>
    <scope>NUCLEOTIDE SEQUENCE</scope>
    <source>
        <strain evidence="1">CBHHK200</strain>
    </source>
</reference>
<gene>
    <name evidence="1" type="ORF">C8F04DRAFT_1195080</name>
</gene>
<organism evidence="1 2">
    <name type="scientific">Mycena alexandri</name>
    <dbReference type="NCBI Taxonomy" id="1745969"/>
    <lineage>
        <taxon>Eukaryota</taxon>
        <taxon>Fungi</taxon>
        <taxon>Dikarya</taxon>
        <taxon>Basidiomycota</taxon>
        <taxon>Agaricomycotina</taxon>
        <taxon>Agaricomycetes</taxon>
        <taxon>Agaricomycetidae</taxon>
        <taxon>Agaricales</taxon>
        <taxon>Marasmiineae</taxon>
        <taxon>Mycenaceae</taxon>
        <taxon>Mycena</taxon>
    </lineage>
</organism>
<evidence type="ECO:0000313" key="1">
    <source>
        <dbReference type="EMBL" id="KAJ7021852.1"/>
    </source>
</evidence>
<evidence type="ECO:0000313" key="2">
    <source>
        <dbReference type="Proteomes" id="UP001218188"/>
    </source>
</evidence>
<protein>
    <submittedName>
        <fullName evidence="1">Uncharacterized protein</fullName>
    </submittedName>
</protein>
<sequence>MSGTPMIFDCPAIIAPTSSTSSLSSPRSTSLRDRCGFTLYLSFAPALPDIPAKGHLGPTAGNLPRRRRSSVVSIDLSTLAKAPIDANALRAGNCMCSDPMVFMLLTTHGCIGSSALNVSMPTWWANFSDQFIVMDARTDHVRELWFFFAGHLQLADARRFIPQIRAPKIDIWPEVVFQKVSDRALPK</sequence>
<dbReference type="Proteomes" id="UP001218188">
    <property type="component" value="Unassembled WGS sequence"/>
</dbReference>
<proteinExistence type="predicted"/>
<name>A0AAD6SAB5_9AGAR</name>
<dbReference type="AlphaFoldDB" id="A0AAD6SAB5"/>
<dbReference type="EMBL" id="JARJCM010000222">
    <property type="protein sequence ID" value="KAJ7021852.1"/>
    <property type="molecule type" value="Genomic_DNA"/>
</dbReference>
<keyword evidence="2" id="KW-1185">Reference proteome</keyword>
<accession>A0AAD6SAB5</accession>
<comment type="caution">
    <text evidence="1">The sequence shown here is derived from an EMBL/GenBank/DDBJ whole genome shotgun (WGS) entry which is preliminary data.</text>
</comment>